<gene>
    <name evidence="2" type="ORF">FOZ62_013419</name>
</gene>
<comment type="caution">
    <text evidence="2">The sequence shown here is derived from an EMBL/GenBank/DDBJ whole genome shotgun (WGS) entry which is preliminary data.</text>
</comment>
<dbReference type="Proteomes" id="UP000574390">
    <property type="component" value="Unassembled WGS sequence"/>
</dbReference>
<sequence>MADAEEKQKSAEEKEAERSTQSSAGTSVADGGLDAITQAALNDVLAYLKSQGMKWEKDLAERFSEYLTQGDGNPFCPRYLSRDKLPLPSGWADVGPTGPADSTVDERFILIPNAKAFCQTFCYAATWAPLTDLERNLSCLVFGDASGSPGAVIAHPAFARSPNDKQPQAAGRPPQALIVACNDATGKFSQAAVLQWVAASSAAWMRFAKEC</sequence>
<evidence type="ECO:0000313" key="3">
    <source>
        <dbReference type="Proteomes" id="UP000574390"/>
    </source>
</evidence>
<feature type="non-terminal residue" evidence="2">
    <location>
        <position position="211"/>
    </location>
</feature>
<dbReference type="AlphaFoldDB" id="A0A7J6RIV5"/>
<dbReference type="EMBL" id="JABANM010021828">
    <property type="protein sequence ID" value="KAF4720578.1"/>
    <property type="molecule type" value="Genomic_DNA"/>
</dbReference>
<reference evidence="2 3" key="1">
    <citation type="submission" date="2020-04" db="EMBL/GenBank/DDBJ databases">
        <title>Perkinsus olseni comparative genomics.</title>
        <authorList>
            <person name="Bogema D.R."/>
        </authorList>
    </citation>
    <scope>NUCLEOTIDE SEQUENCE [LARGE SCALE GENOMIC DNA]</scope>
    <source>
        <strain evidence="2">ATCC PRA-205</strain>
    </source>
</reference>
<organism evidence="2 3">
    <name type="scientific">Perkinsus olseni</name>
    <name type="common">Perkinsus atlanticus</name>
    <dbReference type="NCBI Taxonomy" id="32597"/>
    <lineage>
        <taxon>Eukaryota</taxon>
        <taxon>Sar</taxon>
        <taxon>Alveolata</taxon>
        <taxon>Perkinsozoa</taxon>
        <taxon>Perkinsea</taxon>
        <taxon>Perkinsida</taxon>
        <taxon>Perkinsidae</taxon>
        <taxon>Perkinsus</taxon>
    </lineage>
</organism>
<evidence type="ECO:0000313" key="2">
    <source>
        <dbReference type="EMBL" id="KAF4720578.1"/>
    </source>
</evidence>
<feature type="region of interest" description="Disordered" evidence="1">
    <location>
        <begin position="1"/>
        <end position="29"/>
    </location>
</feature>
<proteinExistence type="predicted"/>
<feature type="compositionally biased region" description="Basic and acidic residues" evidence="1">
    <location>
        <begin position="1"/>
        <end position="18"/>
    </location>
</feature>
<evidence type="ECO:0000256" key="1">
    <source>
        <dbReference type="SAM" id="MobiDB-lite"/>
    </source>
</evidence>
<name>A0A7J6RIV5_PEROL</name>
<accession>A0A7J6RIV5</accession>
<protein>
    <submittedName>
        <fullName evidence="2">Uncharacterized protein</fullName>
    </submittedName>
</protein>